<dbReference type="EMBL" id="JASCZI010212051">
    <property type="protein sequence ID" value="MED6198162.1"/>
    <property type="molecule type" value="Genomic_DNA"/>
</dbReference>
<reference evidence="2 3" key="1">
    <citation type="journal article" date="2023" name="Plants (Basel)">
        <title>Bridging the Gap: Combining Genomics and Transcriptomics Approaches to Understand Stylosanthes scabra, an Orphan Legume from the Brazilian Caatinga.</title>
        <authorList>
            <person name="Ferreira-Neto J.R.C."/>
            <person name="da Silva M.D."/>
            <person name="Binneck E."/>
            <person name="de Melo N.F."/>
            <person name="da Silva R.H."/>
            <person name="de Melo A.L.T.M."/>
            <person name="Pandolfi V."/>
            <person name="Bustamante F.O."/>
            <person name="Brasileiro-Vidal A.C."/>
            <person name="Benko-Iseppon A.M."/>
        </authorList>
    </citation>
    <scope>NUCLEOTIDE SEQUENCE [LARGE SCALE GENOMIC DNA]</scope>
    <source>
        <tissue evidence="2">Leaves</tissue>
    </source>
</reference>
<gene>
    <name evidence="2" type="ORF">PIB30_063385</name>
</gene>
<sequence>MTRGSNAYLPYRTGQITGTKANLQLSMYNRCSLQRYSLHQCHQAGGLLIVVPSLVAPLLIRHVLVTRFHLCVVDVNQRGDSDMGASGSEGDAPYNLWDNVGPLDKFSPSPFQKPARGGK</sequence>
<evidence type="ECO:0000256" key="1">
    <source>
        <dbReference type="SAM" id="MobiDB-lite"/>
    </source>
</evidence>
<feature type="region of interest" description="Disordered" evidence="1">
    <location>
        <begin position="82"/>
        <end position="119"/>
    </location>
</feature>
<protein>
    <submittedName>
        <fullName evidence="2">Uncharacterized protein</fullName>
    </submittedName>
</protein>
<name>A0ABU6XKE2_9FABA</name>
<keyword evidence="3" id="KW-1185">Reference proteome</keyword>
<accession>A0ABU6XKE2</accession>
<organism evidence="2 3">
    <name type="scientific">Stylosanthes scabra</name>
    <dbReference type="NCBI Taxonomy" id="79078"/>
    <lineage>
        <taxon>Eukaryota</taxon>
        <taxon>Viridiplantae</taxon>
        <taxon>Streptophyta</taxon>
        <taxon>Embryophyta</taxon>
        <taxon>Tracheophyta</taxon>
        <taxon>Spermatophyta</taxon>
        <taxon>Magnoliopsida</taxon>
        <taxon>eudicotyledons</taxon>
        <taxon>Gunneridae</taxon>
        <taxon>Pentapetalae</taxon>
        <taxon>rosids</taxon>
        <taxon>fabids</taxon>
        <taxon>Fabales</taxon>
        <taxon>Fabaceae</taxon>
        <taxon>Papilionoideae</taxon>
        <taxon>50 kb inversion clade</taxon>
        <taxon>dalbergioids sensu lato</taxon>
        <taxon>Dalbergieae</taxon>
        <taxon>Pterocarpus clade</taxon>
        <taxon>Stylosanthes</taxon>
    </lineage>
</organism>
<evidence type="ECO:0000313" key="2">
    <source>
        <dbReference type="EMBL" id="MED6198162.1"/>
    </source>
</evidence>
<proteinExistence type="predicted"/>
<evidence type="ECO:0000313" key="3">
    <source>
        <dbReference type="Proteomes" id="UP001341840"/>
    </source>
</evidence>
<comment type="caution">
    <text evidence="2">The sequence shown here is derived from an EMBL/GenBank/DDBJ whole genome shotgun (WGS) entry which is preliminary data.</text>
</comment>
<dbReference type="Proteomes" id="UP001341840">
    <property type="component" value="Unassembled WGS sequence"/>
</dbReference>